<gene>
    <name evidence="1" type="ORF">DPMN_144392</name>
</gene>
<sequence>MLQEIDQSINSYGELLMFQEIDQSINSYGELLMFQESDQSINSYDELLMLQESDQSINSYGELLMLQEINQSINSYDNELLVLQEVRVKMIAGTLGLGRLLCGCHRGEKSKTNNRMYSYVTKEVGKICIETLL</sequence>
<evidence type="ECO:0000313" key="1">
    <source>
        <dbReference type="EMBL" id="KAH3815858.1"/>
    </source>
</evidence>
<dbReference type="AlphaFoldDB" id="A0A9D4GFJ1"/>
<organism evidence="1 2">
    <name type="scientific">Dreissena polymorpha</name>
    <name type="common">Zebra mussel</name>
    <name type="synonym">Mytilus polymorpha</name>
    <dbReference type="NCBI Taxonomy" id="45954"/>
    <lineage>
        <taxon>Eukaryota</taxon>
        <taxon>Metazoa</taxon>
        <taxon>Spiralia</taxon>
        <taxon>Lophotrochozoa</taxon>
        <taxon>Mollusca</taxon>
        <taxon>Bivalvia</taxon>
        <taxon>Autobranchia</taxon>
        <taxon>Heteroconchia</taxon>
        <taxon>Euheterodonta</taxon>
        <taxon>Imparidentia</taxon>
        <taxon>Neoheterodontei</taxon>
        <taxon>Myida</taxon>
        <taxon>Dreissenoidea</taxon>
        <taxon>Dreissenidae</taxon>
        <taxon>Dreissena</taxon>
    </lineage>
</organism>
<dbReference type="EMBL" id="JAIWYP010000006">
    <property type="protein sequence ID" value="KAH3815858.1"/>
    <property type="molecule type" value="Genomic_DNA"/>
</dbReference>
<comment type="caution">
    <text evidence="1">The sequence shown here is derived from an EMBL/GenBank/DDBJ whole genome shotgun (WGS) entry which is preliminary data.</text>
</comment>
<evidence type="ECO:0000313" key="2">
    <source>
        <dbReference type="Proteomes" id="UP000828390"/>
    </source>
</evidence>
<protein>
    <submittedName>
        <fullName evidence="1">Uncharacterized protein</fullName>
    </submittedName>
</protein>
<name>A0A9D4GFJ1_DREPO</name>
<proteinExistence type="predicted"/>
<dbReference type="Proteomes" id="UP000828390">
    <property type="component" value="Unassembled WGS sequence"/>
</dbReference>
<reference evidence="1" key="1">
    <citation type="journal article" date="2019" name="bioRxiv">
        <title>The Genome of the Zebra Mussel, Dreissena polymorpha: A Resource for Invasive Species Research.</title>
        <authorList>
            <person name="McCartney M.A."/>
            <person name="Auch B."/>
            <person name="Kono T."/>
            <person name="Mallez S."/>
            <person name="Zhang Y."/>
            <person name="Obille A."/>
            <person name="Becker A."/>
            <person name="Abrahante J.E."/>
            <person name="Garbe J."/>
            <person name="Badalamenti J.P."/>
            <person name="Herman A."/>
            <person name="Mangelson H."/>
            <person name="Liachko I."/>
            <person name="Sullivan S."/>
            <person name="Sone E.D."/>
            <person name="Koren S."/>
            <person name="Silverstein K.A.T."/>
            <person name="Beckman K.B."/>
            <person name="Gohl D.M."/>
        </authorList>
    </citation>
    <scope>NUCLEOTIDE SEQUENCE</scope>
    <source>
        <strain evidence="1">Duluth1</strain>
        <tissue evidence="1">Whole animal</tissue>
    </source>
</reference>
<keyword evidence="2" id="KW-1185">Reference proteome</keyword>
<reference evidence="1" key="2">
    <citation type="submission" date="2020-11" db="EMBL/GenBank/DDBJ databases">
        <authorList>
            <person name="McCartney M.A."/>
            <person name="Auch B."/>
            <person name="Kono T."/>
            <person name="Mallez S."/>
            <person name="Becker A."/>
            <person name="Gohl D.M."/>
            <person name="Silverstein K.A.T."/>
            <person name="Koren S."/>
            <person name="Bechman K.B."/>
            <person name="Herman A."/>
            <person name="Abrahante J.E."/>
            <person name="Garbe J."/>
        </authorList>
    </citation>
    <scope>NUCLEOTIDE SEQUENCE</scope>
    <source>
        <strain evidence="1">Duluth1</strain>
        <tissue evidence="1">Whole animal</tissue>
    </source>
</reference>
<accession>A0A9D4GFJ1</accession>